<feature type="compositionally biased region" description="Low complexity" evidence="1">
    <location>
        <begin position="404"/>
        <end position="413"/>
    </location>
</feature>
<dbReference type="Proteomes" id="UP000568380">
    <property type="component" value="Unassembled WGS sequence"/>
</dbReference>
<evidence type="ECO:0000256" key="1">
    <source>
        <dbReference type="SAM" id="MobiDB-lite"/>
    </source>
</evidence>
<dbReference type="EMBL" id="JACHIN010000007">
    <property type="protein sequence ID" value="MBB5079947.1"/>
    <property type="molecule type" value="Genomic_DNA"/>
</dbReference>
<feature type="compositionally biased region" description="Basic and acidic residues" evidence="1">
    <location>
        <begin position="70"/>
        <end position="88"/>
    </location>
</feature>
<dbReference type="RefSeq" id="WP_184965966.1">
    <property type="nucleotide sequence ID" value="NZ_JACHIN010000007.1"/>
</dbReference>
<protein>
    <submittedName>
        <fullName evidence="2">Uncharacterized protein</fullName>
    </submittedName>
</protein>
<feature type="compositionally biased region" description="Polar residues" evidence="1">
    <location>
        <begin position="276"/>
        <end position="290"/>
    </location>
</feature>
<feature type="region of interest" description="Disordered" evidence="1">
    <location>
        <begin position="275"/>
        <end position="302"/>
    </location>
</feature>
<comment type="caution">
    <text evidence="2">The sequence shown here is derived from an EMBL/GenBank/DDBJ whole genome shotgun (WGS) entry which is preliminary data.</text>
</comment>
<feature type="region of interest" description="Disordered" evidence="1">
    <location>
        <begin position="334"/>
        <end position="569"/>
    </location>
</feature>
<evidence type="ECO:0000313" key="3">
    <source>
        <dbReference type="Proteomes" id="UP000568380"/>
    </source>
</evidence>
<accession>A0A7W8EIS5</accession>
<evidence type="ECO:0000313" key="2">
    <source>
        <dbReference type="EMBL" id="MBB5079947.1"/>
    </source>
</evidence>
<keyword evidence="3" id="KW-1185">Reference proteome</keyword>
<feature type="region of interest" description="Disordered" evidence="1">
    <location>
        <begin position="589"/>
        <end position="627"/>
    </location>
</feature>
<sequence>MGKFDGMDPKLVRDLLAEVKQAAGELRTIEGRVAQVMSGAGLATRAMHRPGQVADAIDTMSKDVNTRLTVLEKREDAPRGADAGKDPVRVLGGNDEGKTEPKHDPKPATGSEDEPKEERGDDRSRYDNPRADDPKPDVKTDDKPDVKTDDKPDVKTDDKPDVKTDDKPDVKTDDKPDVKTEDKPDPKGDDKPDPKSDDVTASDENKNDKKDDPVKGDEPKDDERDSRRDRGAEPPLDPTKPQVVEVDGVKVLQVPLDPPTAEELEELIRNIEDIQPQDTPTLSGDTTPGQIQPGGKTVDAGGLSTWANDGSDVVSADAKPIDPAALKALIENIRDVQPMDMPGVEVPKGEMGNGQWAPQDIKPDGPPGSLDPGNPTTTQDTSGSPTATSGTPAQPVSYPPTTPDTPAANPPVTSDAYGNQSTPSQPDGNPTTGDAYGNQTTPSQPVGNQPSDTSGNPAQPVGNQPSDVSGDQGNCAKTDANDTAPGNKADPANPATSNGRGDTGTGTGTPETSGDRGQTAPAGDRTGTGYSTPAGDRTGTEYSSPAAGGSAGPQQWADDGSDVVSVDADPLDPAALKTLMDNVRDVQPMDMPSVEVPKGEWGKGEWVPEDIRPDGPPGAVEPGERSR</sequence>
<feature type="compositionally biased region" description="Basic and acidic residues" evidence="1">
    <location>
        <begin position="116"/>
        <end position="232"/>
    </location>
</feature>
<feature type="compositionally biased region" description="Low complexity" evidence="1">
    <location>
        <begin position="381"/>
        <end position="393"/>
    </location>
</feature>
<organism evidence="2 3">
    <name type="scientific">Nonomuraea endophytica</name>
    <dbReference type="NCBI Taxonomy" id="714136"/>
    <lineage>
        <taxon>Bacteria</taxon>
        <taxon>Bacillati</taxon>
        <taxon>Actinomycetota</taxon>
        <taxon>Actinomycetes</taxon>
        <taxon>Streptosporangiales</taxon>
        <taxon>Streptosporangiaceae</taxon>
        <taxon>Nonomuraea</taxon>
    </lineage>
</organism>
<name>A0A7W8EIS5_9ACTN</name>
<feature type="compositionally biased region" description="Basic and acidic residues" evidence="1">
    <location>
        <begin position="95"/>
        <end position="106"/>
    </location>
</feature>
<dbReference type="AlphaFoldDB" id="A0A7W8EIS5"/>
<reference evidence="2 3" key="1">
    <citation type="submission" date="2020-08" db="EMBL/GenBank/DDBJ databases">
        <title>Genomic Encyclopedia of Type Strains, Phase IV (KMG-IV): sequencing the most valuable type-strain genomes for metagenomic binning, comparative biology and taxonomic classification.</title>
        <authorList>
            <person name="Goeker M."/>
        </authorList>
    </citation>
    <scope>NUCLEOTIDE SEQUENCE [LARGE SCALE GENOMIC DNA]</scope>
    <source>
        <strain evidence="2 3">DSM 45385</strain>
    </source>
</reference>
<feature type="region of interest" description="Disordered" evidence="1">
    <location>
        <begin position="70"/>
        <end position="246"/>
    </location>
</feature>
<gene>
    <name evidence="2" type="ORF">HNR40_005433</name>
</gene>
<feature type="compositionally biased region" description="Polar residues" evidence="1">
    <location>
        <begin position="416"/>
        <end position="472"/>
    </location>
</feature>
<proteinExistence type="predicted"/>